<organism evidence="2 3">
    <name type="scientific">Agaricus bisporus var. burnettii (strain JB137-S8 / ATCC MYA-4627 / FGSC 10392)</name>
    <name type="common">White button mushroom</name>
    <dbReference type="NCBI Taxonomy" id="597362"/>
    <lineage>
        <taxon>Eukaryota</taxon>
        <taxon>Fungi</taxon>
        <taxon>Dikarya</taxon>
        <taxon>Basidiomycota</taxon>
        <taxon>Agaricomycotina</taxon>
        <taxon>Agaricomycetes</taxon>
        <taxon>Agaricomycetidae</taxon>
        <taxon>Agaricales</taxon>
        <taxon>Agaricineae</taxon>
        <taxon>Agaricaceae</taxon>
        <taxon>Agaricus</taxon>
    </lineage>
</organism>
<proteinExistence type="predicted"/>
<reference evidence="3" key="1">
    <citation type="journal article" date="2012" name="Proc. Natl. Acad. Sci. U.S.A.">
        <title>Genome sequence of the button mushroom Agaricus bisporus reveals mechanisms governing adaptation to a humic-rich ecological niche.</title>
        <authorList>
            <person name="Morin E."/>
            <person name="Kohler A."/>
            <person name="Baker A.R."/>
            <person name="Foulongne-Oriol M."/>
            <person name="Lombard V."/>
            <person name="Nagy L.G."/>
            <person name="Ohm R.A."/>
            <person name="Patyshakuliyeva A."/>
            <person name="Brun A."/>
            <person name="Aerts A.L."/>
            <person name="Bailey A.M."/>
            <person name="Billette C."/>
            <person name="Coutinho P.M."/>
            <person name="Deakin G."/>
            <person name="Doddapaneni H."/>
            <person name="Floudas D."/>
            <person name="Grimwood J."/>
            <person name="Hilden K."/>
            <person name="Kuees U."/>
            <person name="LaButti K.M."/>
            <person name="Lapidus A."/>
            <person name="Lindquist E.A."/>
            <person name="Lucas S.M."/>
            <person name="Murat C."/>
            <person name="Riley R.W."/>
            <person name="Salamov A.A."/>
            <person name="Schmutz J."/>
            <person name="Subramanian V."/>
            <person name="Woesten H.A.B."/>
            <person name="Xu J."/>
            <person name="Eastwood D.C."/>
            <person name="Foster G.D."/>
            <person name="Sonnenberg A.S."/>
            <person name="Cullen D."/>
            <person name="de Vries R.P."/>
            <person name="Lundell T."/>
            <person name="Hibbett D.S."/>
            <person name="Henrissat B."/>
            <person name="Burton K.S."/>
            <person name="Kerrigan R.W."/>
            <person name="Challen M.P."/>
            <person name="Grigoriev I.V."/>
            <person name="Martin F."/>
        </authorList>
    </citation>
    <scope>NUCLEOTIDE SEQUENCE [LARGE SCALE GENOMIC DNA]</scope>
    <source>
        <strain evidence="3">JB137-S8 / ATCC MYA-4627 / FGSC 10392</strain>
    </source>
</reference>
<dbReference type="Proteomes" id="UP000008493">
    <property type="component" value="Unassembled WGS sequence"/>
</dbReference>
<dbReference type="HOGENOM" id="CLU_009123_16_0_1"/>
<name>K5X5V0_AGABU</name>
<dbReference type="RefSeq" id="XP_007330804.1">
    <property type="nucleotide sequence ID" value="XM_007330742.1"/>
</dbReference>
<evidence type="ECO:0000259" key="1">
    <source>
        <dbReference type="Pfam" id="PF05699"/>
    </source>
</evidence>
<dbReference type="InParanoid" id="K5X5V0"/>
<dbReference type="OrthoDB" id="3268424at2759"/>
<dbReference type="AlphaFoldDB" id="K5X5V0"/>
<feature type="domain" description="HAT C-terminal dimerisation" evidence="1">
    <location>
        <begin position="1"/>
        <end position="47"/>
    </location>
</feature>
<feature type="non-terminal residue" evidence="2">
    <location>
        <position position="67"/>
    </location>
</feature>
<dbReference type="OMA" id="MASDYCS"/>
<dbReference type="GO" id="GO:0046983">
    <property type="term" value="F:protein dimerization activity"/>
    <property type="evidence" value="ECO:0007669"/>
    <property type="project" value="InterPro"/>
</dbReference>
<dbReference type="EMBL" id="JH971392">
    <property type="protein sequence ID" value="EKM78553.1"/>
    <property type="molecule type" value="Genomic_DNA"/>
</dbReference>
<keyword evidence="3" id="KW-1185">Reference proteome</keyword>
<dbReference type="InterPro" id="IPR008906">
    <property type="entry name" value="HATC_C_dom"/>
</dbReference>
<gene>
    <name evidence="2" type="ORF">AGABI1DRAFT_17289</name>
</gene>
<dbReference type="KEGG" id="abp:AGABI1DRAFT17289"/>
<evidence type="ECO:0000313" key="2">
    <source>
        <dbReference type="EMBL" id="EKM78553.1"/>
    </source>
</evidence>
<dbReference type="eggNOG" id="ENOG502T1K5">
    <property type="taxonomic scope" value="Eukaryota"/>
</dbReference>
<dbReference type="GeneID" id="18828749"/>
<accession>K5X5V0</accession>
<protein>
    <recommendedName>
        <fullName evidence="1">HAT C-terminal dimerisation domain-containing protein</fullName>
    </recommendedName>
</protein>
<sequence>MASDYCSTPASSVDTERAFSVGRRQVNFLQHNMTSQSFKARMAVGSWVHSPVCPPISELEKILQDRI</sequence>
<evidence type="ECO:0000313" key="3">
    <source>
        <dbReference type="Proteomes" id="UP000008493"/>
    </source>
</evidence>
<dbReference type="Pfam" id="PF05699">
    <property type="entry name" value="Dimer_Tnp_hAT"/>
    <property type="match status" value="1"/>
</dbReference>